<protein>
    <submittedName>
        <fullName evidence="1">Uncharacterized protein</fullName>
    </submittedName>
</protein>
<sequence length="386" mass="42259">MDLPDALPAMSRRRSSSYRCRALSGTAVALLASLVLLGQLQPDSRNKIGLDFKELKDLFKKPAPPEPVAKPVSSGAKIGELMGQSAGVAVGVILIQRGYEIARRRYLQMKGLENPNLSWAAQTSEIAPEAAEEPEKPHPLEELGLPKGELYKRLTVVEETAIEDEVETVSEVADPTSKMELIGQGSTSASWFCSPAQLSLRLVASRSSMFDLREMISSEGFRLGEKEYQGIVESLINTADPVTIEIETKTPMKRKMLIAKVSDGMRLWYGSYSKKAVRIAIRGLKTTLKPMLPFRLAAGVKLRFDIVDGFVEVMVDGKSSNTIIEDKTLATQLIAMVAGPNPISEPLKQSATLYMHSVVREELELLETELDEEREAAAQQAAGSTP</sequence>
<dbReference type="AlphaFoldDB" id="A0A7S2TRA0"/>
<dbReference type="EMBL" id="HBHP01015116">
    <property type="protein sequence ID" value="CAD9762888.1"/>
    <property type="molecule type" value="Transcribed_RNA"/>
</dbReference>
<evidence type="ECO:0000313" key="1">
    <source>
        <dbReference type="EMBL" id="CAD9762888.1"/>
    </source>
</evidence>
<reference evidence="1" key="1">
    <citation type="submission" date="2021-01" db="EMBL/GenBank/DDBJ databases">
        <authorList>
            <person name="Corre E."/>
            <person name="Pelletier E."/>
            <person name="Niang G."/>
            <person name="Scheremetjew M."/>
            <person name="Finn R."/>
            <person name="Kale V."/>
            <person name="Holt S."/>
            <person name="Cochrane G."/>
            <person name="Meng A."/>
            <person name="Brown T."/>
            <person name="Cohen L."/>
        </authorList>
    </citation>
    <scope>NUCLEOTIDE SEQUENCE</scope>
    <source>
        <strain evidence="1">CCMP622</strain>
    </source>
</reference>
<accession>A0A7S2TRA0</accession>
<proteinExistence type="predicted"/>
<organism evidence="1">
    <name type="scientific">Lotharella oceanica</name>
    <dbReference type="NCBI Taxonomy" id="641309"/>
    <lineage>
        <taxon>Eukaryota</taxon>
        <taxon>Sar</taxon>
        <taxon>Rhizaria</taxon>
        <taxon>Cercozoa</taxon>
        <taxon>Chlorarachniophyceae</taxon>
        <taxon>Lotharella</taxon>
    </lineage>
</organism>
<gene>
    <name evidence="1" type="ORF">LSP00402_LOCUS9384</name>
</gene>
<name>A0A7S2TRA0_9EUKA</name>